<evidence type="ECO:0000259" key="6">
    <source>
        <dbReference type="PROSITE" id="PS50240"/>
    </source>
</evidence>
<accession>A0A918GTZ2</accession>
<dbReference type="SUPFAM" id="SSF50494">
    <property type="entry name" value="Trypsin-like serine proteases"/>
    <property type="match status" value="1"/>
</dbReference>
<dbReference type="InterPro" id="IPR001254">
    <property type="entry name" value="Trypsin_dom"/>
</dbReference>
<name>A0A918GTZ2_9PSEU</name>
<dbReference type="InterPro" id="IPR009003">
    <property type="entry name" value="Peptidase_S1_PA"/>
</dbReference>
<dbReference type="InterPro" id="IPR008979">
    <property type="entry name" value="Galactose-bd-like_sf"/>
</dbReference>
<evidence type="ECO:0000256" key="5">
    <source>
        <dbReference type="SAM" id="SignalP"/>
    </source>
</evidence>
<dbReference type="InterPro" id="IPR018114">
    <property type="entry name" value="TRYPSIN_HIS"/>
</dbReference>
<sequence>MALALTTSAAAALVATAGPALAAPPPDSGEAGIQVVGGTRAAEGEFPWMVRLSMGCGGAMITDQVVLTAAHCFRYSPPGGSDHTSTTVTYGVVDLQDSRAVERRASYLYINPDYSDANAGDWALLKLSSPIAGAATLPITTTKAYDTGTFTIAGWGDTREGSQTGSRYLLKAEVPFVSDSKCAAAGGIYDGLVPEREICAGYDQGGIDTCQGDSGGPMFRRDGAGNWIQVGIVSWGLGCARPGKPGVYTEVSTFAAEISRKAAELDGEPQPGGKEFANTDNVAIRDLTTVSSSVAVSGLSGNAPSGLQVGVDIKHTYRGDLVIDLVAPDGTAYRLKDSSSSDSADNVITTYTVNASAEAANGTWKLQVRDVYSGDTGYIDAWKLVF</sequence>
<keyword evidence="5" id="KW-0732">Signal</keyword>
<dbReference type="GO" id="GO:0004252">
    <property type="term" value="F:serine-type endopeptidase activity"/>
    <property type="evidence" value="ECO:0007669"/>
    <property type="project" value="InterPro"/>
</dbReference>
<dbReference type="PROSITE" id="PS00134">
    <property type="entry name" value="TRYPSIN_HIS"/>
    <property type="match status" value="1"/>
</dbReference>
<keyword evidence="3" id="KW-1015">Disulfide bond</keyword>
<evidence type="ECO:0000256" key="1">
    <source>
        <dbReference type="ARBA" id="ARBA00022670"/>
    </source>
</evidence>
<dbReference type="InterPro" id="IPR043504">
    <property type="entry name" value="Peptidase_S1_PA_chymotrypsin"/>
</dbReference>
<dbReference type="Proteomes" id="UP000660680">
    <property type="component" value="Unassembled WGS sequence"/>
</dbReference>
<reference evidence="8" key="1">
    <citation type="journal article" date="2014" name="Int. J. Syst. Evol. Microbiol.">
        <title>Complete genome sequence of Corynebacterium casei LMG S-19264T (=DSM 44701T), isolated from a smear-ripened cheese.</title>
        <authorList>
            <consortium name="US DOE Joint Genome Institute (JGI-PGF)"/>
            <person name="Walter F."/>
            <person name="Albersmeier A."/>
            <person name="Kalinowski J."/>
            <person name="Ruckert C."/>
        </authorList>
    </citation>
    <scope>NUCLEOTIDE SEQUENCE</scope>
    <source>
        <strain evidence="8">JCM 3276</strain>
    </source>
</reference>
<keyword evidence="1 4" id="KW-0645">Protease</keyword>
<keyword evidence="4" id="KW-0720">Serine protease</keyword>
<evidence type="ECO:0000256" key="2">
    <source>
        <dbReference type="ARBA" id="ARBA00022801"/>
    </source>
</evidence>
<dbReference type="GO" id="GO:0006508">
    <property type="term" value="P:proteolysis"/>
    <property type="evidence" value="ECO:0007669"/>
    <property type="project" value="UniProtKB-KW"/>
</dbReference>
<dbReference type="PANTHER" id="PTHR24252">
    <property type="entry name" value="ACROSIN-RELATED"/>
    <property type="match status" value="1"/>
</dbReference>
<dbReference type="AlphaFoldDB" id="A0A918GTZ2"/>
<feature type="domain" description="Peptidase S1" evidence="6">
    <location>
        <begin position="35"/>
        <end position="263"/>
    </location>
</feature>
<dbReference type="Gene3D" id="2.60.120.260">
    <property type="entry name" value="Galactose-binding domain-like"/>
    <property type="match status" value="1"/>
</dbReference>
<dbReference type="FunFam" id="2.40.10.10:FF:000002">
    <property type="entry name" value="Transmembrane protease serine"/>
    <property type="match status" value="1"/>
</dbReference>
<evidence type="ECO:0000313" key="8">
    <source>
        <dbReference type="EMBL" id="GGS58658.1"/>
    </source>
</evidence>
<dbReference type="PANTHER" id="PTHR24252:SF7">
    <property type="entry name" value="HYALIN"/>
    <property type="match status" value="1"/>
</dbReference>
<dbReference type="PROSITE" id="PS00135">
    <property type="entry name" value="TRYPSIN_SER"/>
    <property type="match status" value="1"/>
</dbReference>
<dbReference type="InterPro" id="IPR002884">
    <property type="entry name" value="P_dom"/>
</dbReference>
<evidence type="ECO:0000256" key="3">
    <source>
        <dbReference type="ARBA" id="ARBA00023157"/>
    </source>
</evidence>
<dbReference type="Gene3D" id="2.40.10.10">
    <property type="entry name" value="Trypsin-like serine proteases"/>
    <property type="match status" value="2"/>
</dbReference>
<proteinExistence type="predicted"/>
<protein>
    <submittedName>
        <fullName evidence="8">Uncharacterized protein</fullName>
    </submittedName>
</protein>
<organism evidence="8 9">
    <name type="scientific">Actinokineospora fastidiosa</name>
    <dbReference type="NCBI Taxonomy" id="1816"/>
    <lineage>
        <taxon>Bacteria</taxon>
        <taxon>Bacillati</taxon>
        <taxon>Actinomycetota</taxon>
        <taxon>Actinomycetes</taxon>
        <taxon>Pseudonocardiales</taxon>
        <taxon>Pseudonocardiaceae</taxon>
        <taxon>Actinokineospora</taxon>
    </lineage>
</organism>
<feature type="chain" id="PRO_5036813326" evidence="5">
    <location>
        <begin position="23"/>
        <end position="386"/>
    </location>
</feature>
<comment type="caution">
    <text evidence="8">The sequence shown here is derived from an EMBL/GenBank/DDBJ whole genome shotgun (WGS) entry which is preliminary data.</text>
</comment>
<dbReference type="PROSITE" id="PS51829">
    <property type="entry name" value="P_HOMO_B"/>
    <property type="match status" value="1"/>
</dbReference>
<feature type="domain" description="P/Homo B" evidence="7">
    <location>
        <begin position="267"/>
        <end position="386"/>
    </location>
</feature>
<keyword evidence="2 4" id="KW-0378">Hydrolase</keyword>
<dbReference type="Pfam" id="PF01483">
    <property type="entry name" value="P_proprotein"/>
    <property type="match status" value="1"/>
</dbReference>
<dbReference type="PROSITE" id="PS50240">
    <property type="entry name" value="TRYPSIN_DOM"/>
    <property type="match status" value="1"/>
</dbReference>
<evidence type="ECO:0000259" key="7">
    <source>
        <dbReference type="PROSITE" id="PS51829"/>
    </source>
</evidence>
<evidence type="ECO:0000256" key="4">
    <source>
        <dbReference type="RuleBase" id="RU363034"/>
    </source>
</evidence>
<dbReference type="PRINTS" id="PR00722">
    <property type="entry name" value="CHYMOTRYPSIN"/>
</dbReference>
<keyword evidence="9" id="KW-1185">Reference proteome</keyword>
<reference evidence="8" key="2">
    <citation type="submission" date="2020-09" db="EMBL/GenBank/DDBJ databases">
        <authorList>
            <person name="Sun Q."/>
            <person name="Ohkuma M."/>
        </authorList>
    </citation>
    <scope>NUCLEOTIDE SEQUENCE</scope>
    <source>
        <strain evidence="8">JCM 3276</strain>
    </source>
</reference>
<dbReference type="EMBL" id="BMRB01000010">
    <property type="protein sequence ID" value="GGS58658.1"/>
    <property type="molecule type" value="Genomic_DNA"/>
</dbReference>
<evidence type="ECO:0000313" key="9">
    <source>
        <dbReference type="Proteomes" id="UP000660680"/>
    </source>
</evidence>
<dbReference type="InterPro" id="IPR001314">
    <property type="entry name" value="Peptidase_S1A"/>
</dbReference>
<dbReference type="FunFam" id="2.60.120.260:FF:000149">
    <property type="entry name" value="Leupeptin-inactivating enzyme 1"/>
    <property type="match status" value="1"/>
</dbReference>
<feature type="signal peptide" evidence="5">
    <location>
        <begin position="1"/>
        <end position="22"/>
    </location>
</feature>
<dbReference type="SUPFAM" id="SSF49785">
    <property type="entry name" value="Galactose-binding domain-like"/>
    <property type="match status" value="1"/>
</dbReference>
<dbReference type="SMART" id="SM00020">
    <property type="entry name" value="Tryp_SPc"/>
    <property type="match status" value="1"/>
</dbReference>
<dbReference type="Pfam" id="PF00089">
    <property type="entry name" value="Trypsin"/>
    <property type="match status" value="1"/>
</dbReference>
<gene>
    <name evidence="8" type="ORF">GCM10010171_62030</name>
</gene>
<dbReference type="InterPro" id="IPR033116">
    <property type="entry name" value="TRYPSIN_SER"/>
</dbReference>
<dbReference type="CDD" id="cd00190">
    <property type="entry name" value="Tryp_SPc"/>
    <property type="match status" value="1"/>
</dbReference>